<dbReference type="Proteomes" id="UP000034350">
    <property type="component" value="Unassembled WGS sequence"/>
</dbReference>
<dbReference type="EMBL" id="JPQZ01000016">
    <property type="protein sequence ID" value="KKO75618.1"/>
    <property type="molecule type" value="Genomic_DNA"/>
</dbReference>
<sequence>MLLANSNSKNRLFVYPHFFKNIFLIFYYSYKLLYGFVFFPIYLCFEMHFGSFNAKK</sequence>
<dbReference type="GeneID" id="36319071"/>
<dbReference type="VEuPathDB" id="MicrosporidiaDB:AAJ76_1600048343"/>
<protein>
    <submittedName>
        <fullName evidence="1">Uncharacterized protein</fullName>
    </submittedName>
</protein>
<dbReference type="AlphaFoldDB" id="A0A0F9WRV1"/>
<comment type="caution">
    <text evidence="1">The sequence shown here is derived from an EMBL/GenBank/DDBJ whole genome shotgun (WGS) entry which is preliminary data.</text>
</comment>
<organism evidence="1 2">
    <name type="scientific">Vairimorpha ceranae</name>
    <dbReference type="NCBI Taxonomy" id="40302"/>
    <lineage>
        <taxon>Eukaryota</taxon>
        <taxon>Fungi</taxon>
        <taxon>Fungi incertae sedis</taxon>
        <taxon>Microsporidia</taxon>
        <taxon>Nosematidae</taxon>
        <taxon>Vairimorpha</taxon>
    </lineage>
</organism>
<dbReference type="RefSeq" id="XP_024331360.1">
    <property type="nucleotide sequence ID" value="XM_024474162.1"/>
</dbReference>
<keyword evidence="2" id="KW-1185">Reference proteome</keyword>
<name>A0A0F9WRV1_9MICR</name>
<evidence type="ECO:0000313" key="2">
    <source>
        <dbReference type="Proteomes" id="UP000034350"/>
    </source>
</evidence>
<reference evidence="1 2" key="1">
    <citation type="journal article" date="2015" name="Environ. Microbiol.">
        <title>Genome analyses suggest the presence of polyploidy and recent human-driven expansions in eight global populations of the honeybee pathogen Nosema ceranae.</title>
        <authorList>
            <person name="Pelin A."/>
            <person name="Selman M."/>
            <person name="Aris-Brosou S."/>
            <person name="Farinelli L."/>
            <person name="Corradi N."/>
        </authorList>
    </citation>
    <scope>NUCLEOTIDE SEQUENCE [LARGE SCALE GENOMIC DNA]</scope>
    <source>
        <strain evidence="1 2">PA08 1199</strain>
    </source>
</reference>
<gene>
    <name evidence="1" type="ORF">AAJ76_1600048343</name>
</gene>
<proteinExistence type="predicted"/>
<accession>A0A0F9WRV1</accession>
<evidence type="ECO:0000313" key="1">
    <source>
        <dbReference type="EMBL" id="KKO75618.1"/>
    </source>
</evidence>